<dbReference type="InterPro" id="IPR021176">
    <property type="entry name" value="Competence-induced_CoiA"/>
</dbReference>
<evidence type="ECO:0000313" key="5">
    <source>
        <dbReference type="Proteomes" id="UP000769780"/>
    </source>
</evidence>
<feature type="domain" description="Competence protein CoiA-like N-terminal" evidence="2">
    <location>
        <begin position="18"/>
        <end position="62"/>
    </location>
</feature>
<keyword evidence="5" id="KW-1185">Reference proteome</keyword>
<comment type="caution">
    <text evidence="4">The sequence shown here is derived from an EMBL/GenBank/DDBJ whole genome shotgun (WGS) entry which is preliminary data.</text>
</comment>
<accession>A0ABS7JZF9</accession>
<name>A0ABS7JZF9_9BACI</name>
<reference evidence="4 5" key="1">
    <citation type="submission" date="2020-07" db="EMBL/GenBank/DDBJ databases">
        <title>Fungal Genomes of the International Space Station.</title>
        <authorList>
            <person name="Seuylemezian A."/>
            <person name="Singh N.K."/>
            <person name="Wood J."/>
            <person name="Venkateswaran K."/>
        </authorList>
    </citation>
    <scope>NUCLEOTIDE SEQUENCE [LARGE SCALE GENOMIC DNA]</scope>
    <source>
        <strain evidence="4 5">PL-B2</strain>
    </source>
</reference>
<gene>
    <name evidence="4" type="ORF">H0185_00770</name>
</gene>
<dbReference type="PIRSF" id="PIRSF007487">
    <property type="entry name" value="Competence-induced_CoiA_bac"/>
    <property type="match status" value="1"/>
</dbReference>
<dbReference type="Pfam" id="PF25164">
    <property type="entry name" value="CoiA_N"/>
    <property type="match status" value="1"/>
</dbReference>
<dbReference type="Proteomes" id="UP000769780">
    <property type="component" value="Unassembled WGS sequence"/>
</dbReference>
<dbReference type="Pfam" id="PF25166">
    <property type="entry name" value="CoiA_C"/>
    <property type="match status" value="1"/>
</dbReference>
<evidence type="ECO:0000259" key="3">
    <source>
        <dbReference type="Pfam" id="PF25166"/>
    </source>
</evidence>
<evidence type="ECO:0000259" key="2">
    <source>
        <dbReference type="Pfam" id="PF25164"/>
    </source>
</evidence>
<feature type="domain" description="Competence protein CoiA C-terminal" evidence="3">
    <location>
        <begin position="235"/>
        <end position="378"/>
    </location>
</feature>
<sequence>MLVANRKNGEKFSLADYRDRDELEEYRRREEFLCPVCGELVILKLGYQRIWHFSHRKEANCPESYERESSYHMMGKLQLYQWLKLQGIKAELESYLNSCKQRADIAFEWKHKRYALEFQCSSISTEIFNKRTQGYLANGMTPIWIMGGKQLKRMGTNLFSFNHFQYLFLRKEQGGWNMPVYCPDLRSFIFLQHTMPVSSKKVVASISTFQRNETSLSVLLTPSPVTAIPLFGMLHELKKTKTSFFIQPTLTQKRFLNELYLKRMNLQLLPPELGLPVPSAPFLETPPLIWQTYLYLDLLRFMKVGDIISKQNVSNAFLIRKQRQQITLRTMPLCKSSDISEAINEYITLLESIGTLEKIADYHYKMVRPFYLPSSVEQQVSSEKQFYEKFDKIIMNQFLS</sequence>
<protein>
    <submittedName>
        <fullName evidence="4">Competence protein CoiA</fullName>
    </submittedName>
</protein>
<dbReference type="Pfam" id="PF06054">
    <property type="entry name" value="CoiA_nuc"/>
    <property type="match status" value="1"/>
</dbReference>
<dbReference type="RefSeq" id="WP_221870234.1">
    <property type="nucleotide sequence ID" value="NZ_JACWFH010000001.1"/>
</dbReference>
<dbReference type="InterPro" id="IPR010330">
    <property type="entry name" value="CoiA_nuc"/>
</dbReference>
<dbReference type="EMBL" id="JACWFH010000001">
    <property type="protein sequence ID" value="MBY0095354.1"/>
    <property type="molecule type" value="Genomic_DNA"/>
</dbReference>
<organism evidence="4 5">
    <name type="scientific">Mesobacillus maritimus</name>
    <dbReference type="NCBI Taxonomy" id="1643336"/>
    <lineage>
        <taxon>Bacteria</taxon>
        <taxon>Bacillati</taxon>
        <taxon>Bacillota</taxon>
        <taxon>Bacilli</taxon>
        <taxon>Bacillales</taxon>
        <taxon>Bacillaceae</taxon>
        <taxon>Mesobacillus</taxon>
    </lineage>
</organism>
<proteinExistence type="predicted"/>
<evidence type="ECO:0000259" key="1">
    <source>
        <dbReference type="Pfam" id="PF06054"/>
    </source>
</evidence>
<dbReference type="InterPro" id="IPR057252">
    <property type="entry name" value="CoiA_C"/>
</dbReference>
<dbReference type="InterPro" id="IPR057253">
    <property type="entry name" value="CoiA-like_N"/>
</dbReference>
<feature type="domain" description="Competence protein CoiA nuclease-like" evidence="1">
    <location>
        <begin position="68"/>
        <end position="223"/>
    </location>
</feature>
<evidence type="ECO:0000313" key="4">
    <source>
        <dbReference type="EMBL" id="MBY0095354.1"/>
    </source>
</evidence>